<evidence type="ECO:0000256" key="1">
    <source>
        <dbReference type="SAM" id="MobiDB-lite"/>
    </source>
</evidence>
<evidence type="ECO:0000313" key="3">
    <source>
        <dbReference type="Proteomes" id="UP000091857"/>
    </source>
</evidence>
<dbReference type="OrthoDB" id="1916794at2759"/>
<gene>
    <name evidence="2" type="ORF">MANES_08G164200v8</name>
</gene>
<sequence>MDFHSLARKELQALCKKNKIPANMTNIAMADALKALEKVEGLDELNNDPRSDPQESPEKTINAAPRTACRTSTRRKPSTVEPESSQPKTRTRYATRKMVAEETEQENENVNLLETPAMPTTRRTAPAASATRNMEAQLMEIGEDEKLLGQEKSDVPETPAMRTSRRKAPAVSTRKKIEDQKDEKSVQRVYSTRQSVRLLEKSMAVLSLKEKRRVEAVKIEGLCERTKEVEQKNDVPECDSQLLSFQNIDETSESESGKKHGIQEDNNSNNQEGEGLEVLSWKNSERPLGNESEMKHEFEEHKTVHEMDNSAVSFQIVSLENASENELNVHNDIADHEVDSEVLGQNIDQLLKSESEANLQGGEKIDHEVEMQVGYEACTNLDNDSGLEKDDEDNSESSDASFFLQVETSGKPVDMNCESTDEKGPDVMAENSETLNAAMNPDIEKELNSNQDSLIVEVYDDSSVLGMETIVPDEVSFEVSLTPEVSEAMGKSSEMNLIDDEQHGINDLHSDAATEEGTDANAIKEVSDSRGSDKVQENDNAENIEEKAPLLPQVDYEKSESINESESPWFTLQHEKCKEASDNFANEYDIDDVNVSDAKEPDMIIAHDQKSPFCCLLVSDSEVAGIIPLADDHEQELAAAAYKYIQTLNKSPTSLKQTSRYQPVVSSDHVTAGMVISSPSATNRIQDQSHLSTESTPRKYSTKKQTSQKIMYPDFNKENIDNSARKIEPNKDKVKKKVVDEEKKFEEVSLRQLSKMLKEKLQIANKNNEGTRPALQVLTENCKASGELENKN</sequence>
<reference evidence="3" key="1">
    <citation type="journal article" date="2016" name="Nat. Biotechnol.">
        <title>Sequencing wild and cultivated cassava and related species reveals extensive interspecific hybridization and genetic diversity.</title>
        <authorList>
            <person name="Bredeson J.V."/>
            <person name="Lyons J.B."/>
            <person name="Prochnik S.E."/>
            <person name="Wu G.A."/>
            <person name="Ha C.M."/>
            <person name="Edsinger-Gonzales E."/>
            <person name="Grimwood J."/>
            <person name="Schmutz J."/>
            <person name="Rabbi I.Y."/>
            <person name="Egesi C."/>
            <person name="Nauluvula P."/>
            <person name="Lebot V."/>
            <person name="Ndunguru J."/>
            <person name="Mkamilo G."/>
            <person name="Bart R.S."/>
            <person name="Setter T.L."/>
            <person name="Gleadow R.M."/>
            <person name="Kulakow P."/>
            <person name="Ferguson M.E."/>
            <person name="Rounsley S."/>
            <person name="Rokhsar D.S."/>
        </authorList>
    </citation>
    <scope>NUCLEOTIDE SEQUENCE [LARGE SCALE GENOMIC DNA]</scope>
    <source>
        <strain evidence="3">cv. AM560-2</strain>
    </source>
</reference>
<feature type="region of interest" description="Disordered" evidence="1">
    <location>
        <begin position="143"/>
        <end position="190"/>
    </location>
</feature>
<dbReference type="EMBL" id="CM004394">
    <property type="protein sequence ID" value="OAY44595.1"/>
    <property type="molecule type" value="Genomic_DNA"/>
</dbReference>
<dbReference type="Gramene" id="Manes.08G164200.1.v8.1">
    <property type="protein sequence ID" value="Manes.08G164200.1.v8.1.CDS"/>
    <property type="gene ID" value="Manes.08G164200.v8.1"/>
</dbReference>
<feature type="compositionally biased region" description="Basic and acidic residues" evidence="1">
    <location>
        <begin position="144"/>
        <end position="155"/>
    </location>
</feature>
<protein>
    <submittedName>
        <fullName evidence="2">Uncharacterized protein</fullName>
    </submittedName>
</protein>
<feature type="region of interest" description="Disordered" evidence="1">
    <location>
        <begin position="248"/>
        <end position="279"/>
    </location>
</feature>
<dbReference type="Proteomes" id="UP000091857">
    <property type="component" value="Chromosome 8"/>
</dbReference>
<feature type="compositionally biased region" description="Basic and acidic residues" evidence="1">
    <location>
        <begin position="41"/>
        <end position="58"/>
    </location>
</feature>
<feature type="region of interest" description="Disordered" evidence="1">
    <location>
        <begin position="679"/>
        <end position="702"/>
    </location>
</feature>
<dbReference type="AlphaFoldDB" id="A0A2C9VJ92"/>
<feature type="region of interest" description="Disordered" evidence="1">
    <location>
        <begin position="380"/>
        <end position="399"/>
    </location>
</feature>
<feature type="compositionally biased region" description="Basic and acidic residues" evidence="1">
    <location>
        <begin position="175"/>
        <end position="186"/>
    </location>
</feature>
<keyword evidence="3" id="KW-1185">Reference proteome</keyword>
<proteinExistence type="predicted"/>
<dbReference type="PANTHER" id="PTHR33621:SF2">
    <property type="entry name" value="RIBOSOMAL L1 DOMAIN-CONTAINING PROTEIN"/>
    <property type="match status" value="1"/>
</dbReference>
<feature type="compositionally biased region" description="Basic and acidic residues" evidence="1">
    <location>
        <begin position="525"/>
        <end position="537"/>
    </location>
</feature>
<feature type="region of interest" description="Disordered" evidence="1">
    <location>
        <begin position="41"/>
        <end position="94"/>
    </location>
</feature>
<comment type="caution">
    <text evidence="2">The sequence shown here is derived from an EMBL/GenBank/DDBJ whole genome shotgun (WGS) entry which is preliminary data.</text>
</comment>
<organism evidence="2 3">
    <name type="scientific">Manihot esculenta</name>
    <name type="common">Cassava</name>
    <name type="synonym">Jatropha manihot</name>
    <dbReference type="NCBI Taxonomy" id="3983"/>
    <lineage>
        <taxon>Eukaryota</taxon>
        <taxon>Viridiplantae</taxon>
        <taxon>Streptophyta</taxon>
        <taxon>Embryophyta</taxon>
        <taxon>Tracheophyta</taxon>
        <taxon>Spermatophyta</taxon>
        <taxon>Magnoliopsida</taxon>
        <taxon>eudicotyledons</taxon>
        <taxon>Gunneridae</taxon>
        <taxon>Pentapetalae</taxon>
        <taxon>rosids</taxon>
        <taxon>fabids</taxon>
        <taxon>Malpighiales</taxon>
        <taxon>Euphorbiaceae</taxon>
        <taxon>Crotonoideae</taxon>
        <taxon>Manihoteae</taxon>
        <taxon>Manihot</taxon>
    </lineage>
</organism>
<name>A0A2C9VJ92_MANES</name>
<evidence type="ECO:0000313" key="2">
    <source>
        <dbReference type="EMBL" id="OAY44595.1"/>
    </source>
</evidence>
<accession>A0A2C9VJ92</accession>
<dbReference type="PANTHER" id="PTHR33621">
    <property type="entry name" value="ASPARTIC/GLUTAMIC ACID-RICH PROTEIN"/>
    <property type="match status" value="1"/>
</dbReference>
<feature type="region of interest" description="Disordered" evidence="1">
    <location>
        <begin position="524"/>
        <end position="552"/>
    </location>
</feature>